<gene>
    <name evidence="1" type="ORF">H8L32_07530</name>
</gene>
<dbReference type="Proteomes" id="UP000650424">
    <property type="component" value="Unassembled WGS sequence"/>
</dbReference>
<evidence type="ECO:0000313" key="1">
    <source>
        <dbReference type="EMBL" id="MBC3917321.1"/>
    </source>
</evidence>
<dbReference type="EMBL" id="JACOGF010000003">
    <property type="protein sequence ID" value="MBC3917321.1"/>
    <property type="molecule type" value="Genomic_DNA"/>
</dbReference>
<keyword evidence="2" id="KW-1185">Reference proteome</keyword>
<organism evidence="1 2">
    <name type="scientific">Undibacterium hunanense</name>
    <dbReference type="NCBI Taxonomy" id="2762292"/>
    <lineage>
        <taxon>Bacteria</taxon>
        <taxon>Pseudomonadati</taxon>
        <taxon>Pseudomonadota</taxon>
        <taxon>Betaproteobacteria</taxon>
        <taxon>Burkholderiales</taxon>
        <taxon>Oxalobacteraceae</taxon>
        <taxon>Undibacterium</taxon>
    </lineage>
</organism>
<evidence type="ECO:0000313" key="2">
    <source>
        <dbReference type="Proteomes" id="UP000650424"/>
    </source>
</evidence>
<sequence length="132" mass="14717">MTIESTLILGEHLTKESFVEYLKKVGEIIGEPELAECRMIYNEESRAHVDINLLTGDSCCFEQDELDEYEKLLGTAPLSFIELSFFSEVGSTDLGIQFTKALNSLIPVVLDTGFDKVFSPNEIPSITAELAY</sequence>
<accession>A0ABR6ZN39</accession>
<proteinExistence type="predicted"/>
<dbReference type="RefSeq" id="WP_186946549.1">
    <property type="nucleotide sequence ID" value="NZ_JACOGF010000003.1"/>
</dbReference>
<reference evidence="1 2" key="1">
    <citation type="submission" date="2020-08" db="EMBL/GenBank/DDBJ databases">
        <title>Novel species isolated from subtropical streams in China.</title>
        <authorList>
            <person name="Lu H."/>
        </authorList>
    </citation>
    <scope>NUCLEOTIDE SEQUENCE [LARGE SCALE GENOMIC DNA]</scope>
    <source>
        <strain evidence="1 2">CY18W</strain>
    </source>
</reference>
<name>A0ABR6ZN39_9BURK</name>
<protein>
    <submittedName>
        <fullName evidence="1">Uncharacterized protein</fullName>
    </submittedName>
</protein>
<comment type="caution">
    <text evidence="1">The sequence shown here is derived from an EMBL/GenBank/DDBJ whole genome shotgun (WGS) entry which is preliminary data.</text>
</comment>